<evidence type="ECO:0000256" key="3">
    <source>
        <dbReference type="ARBA" id="ARBA00023125"/>
    </source>
</evidence>
<accession>A0A9P3Q3J3</accession>
<dbReference type="GO" id="GO:0000976">
    <property type="term" value="F:transcription cis-regulatory region binding"/>
    <property type="evidence" value="ECO:0007669"/>
    <property type="project" value="TreeGrafter"/>
</dbReference>
<dbReference type="Gene3D" id="1.10.10.60">
    <property type="entry name" value="Homeodomain-like"/>
    <property type="match status" value="1"/>
</dbReference>
<gene>
    <name evidence="8" type="ORF">Mkiyose1413_04980</name>
    <name evidence="7" type="ORF">SRL2020028_00670</name>
</gene>
<evidence type="ECO:0000256" key="2">
    <source>
        <dbReference type="ARBA" id="ARBA00023015"/>
    </source>
</evidence>
<evidence type="ECO:0000313" key="9">
    <source>
        <dbReference type="Proteomes" id="UP001064782"/>
    </source>
</evidence>
<dbReference type="GO" id="GO:0045892">
    <property type="term" value="P:negative regulation of DNA-templated transcription"/>
    <property type="evidence" value="ECO:0007669"/>
    <property type="project" value="InterPro"/>
</dbReference>
<dbReference type="EMBL" id="BRZI01000002">
    <property type="protein sequence ID" value="GLD28615.1"/>
    <property type="molecule type" value="Genomic_DNA"/>
</dbReference>
<dbReference type="EMBL" id="BRXE01000001">
    <property type="protein sequence ID" value="GLB80811.1"/>
    <property type="molecule type" value="Genomic_DNA"/>
</dbReference>
<evidence type="ECO:0000259" key="6">
    <source>
        <dbReference type="PROSITE" id="PS50977"/>
    </source>
</evidence>
<organism evidence="8 9">
    <name type="scientific">Mycobacterium kiyosense</name>
    <dbReference type="NCBI Taxonomy" id="2871094"/>
    <lineage>
        <taxon>Bacteria</taxon>
        <taxon>Bacillati</taxon>
        <taxon>Actinomycetota</taxon>
        <taxon>Actinomycetes</taxon>
        <taxon>Mycobacteriales</taxon>
        <taxon>Mycobacteriaceae</taxon>
        <taxon>Mycobacterium</taxon>
    </lineage>
</organism>
<dbReference type="GO" id="GO:0003700">
    <property type="term" value="F:DNA-binding transcription factor activity"/>
    <property type="evidence" value="ECO:0007669"/>
    <property type="project" value="TreeGrafter"/>
</dbReference>
<evidence type="ECO:0000256" key="4">
    <source>
        <dbReference type="ARBA" id="ARBA00023163"/>
    </source>
</evidence>
<feature type="DNA-binding region" description="H-T-H motif" evidence="5">
    <location>
        <begin position="48"/>
        <end position="67"/>
    </location>
</feature>
<dbReference type="InterPro" id="IPR003012">
    <property type="entry name" value="Tet_transcr_reg_TetR"/>
</dbReference>
<dbReference type="PANTHER" id="PTHR30055">
    <property type="entry name" value="HTH-TYPE TRANSCRIPTIONAL REGULATOR RUTR"/>
    <property type="match status" value="1"/>
</dbReference>
<dbReference type="Pfam" id="PF02909">
    <property type="entry name" value="TetR_C_1"/>
    <property type="match status" value="1"/>
</dbReference>
<dbReference type="SUPFAM" id="SSF48498">
    <property type="entry name" value="Tetracyclin repressor-like, C-terminal domain"/>
    <property type="match status" value="1"/>
</dbReference>
<keyword evidence="4" id="KW-0804">Transcription</keyword>
<dbReference type="Proteomes" id="UP001165663">
    <property type="component" value="Unassembled WGS sequence"/>
</dbReference>
<feature type="domain" description="HTH tetR-type" evidence="6">
    <location>
        <begin position="25"/>
        <end position="85"/>
    </location>
</feature>
<dbReference type="PRINTS" id="PR00455">
    <property type="entry name" value="HTHTETR"/>
</dbReference>
<sequence>MPHWRIVNPGLDCGSIAVRPGPPRKLTEDEVLDAALSLLAEHGLEGLNVRAVAARLGASPGTLYNYFDSKQTMVEAALARALAPVMRSIVRSGNWRTELRDTMVAFHAALRARPAAVSLVGAGVGAEAMDPIREHLLGSLAGAGLSTPNQLRALNMLVSLAVGDIVVLQAHTRAHRASELKRRRDLSPDVFPYLHAAARVQNEEPGDDTFRTGLEALLDAISGLRTQS</sequence>
<dbReference type="PANTHER" id="PTHR30055:SF151">
    <property type="entry name" value="TRANSCRIPTIONAL REGULATORY PROTEIN"/>
    <property type="match status" value="1"/>
</dbReference>
<dbReference type="InterPro" id="IPR001647">
    <property type="entry name" value="HTH_TetR"/>
</dbReference>
<evidence type="ECO:0000313" key="7">
    <source>
        <dbReference type="EMBL" id="GLB80811.1"/>
    </source>
</evidence>
<dbReference type="InterPro" id="IPR009057">
    <property type="entry name" value="Homeodomain-like_sf"/>
</dbReference>
<dbReference type="InterPro" id="IPR050109">
    <property type="entry name" value="HTH-type_TetR-like_transc_reg"/>
</dbReference>
<dbReference type="GO" id="GO:0046677">
    <property type="term" value="P:response to antibiotic"/>
    <property type="evidence" value="ECO:0007669"/>
    <property type="project" value="InterPro"/>
</dbReference>
<protein>
    <recommendedName>
        <fullName evidence="6">HTH tetR-type domain-containing protein</fullName>
    </recommendedName>
</protein>
<keyword evidence="3 5" id="KW-0238">DNA-binding</keyword>
<keyword evidence="9" id="KW-1185">Reference proteome</keyword>
<evidence type="ECO:0000256" key="5">
    <source>
        <dbReference type="PROSITE-ProRule" id="PRU00335"/>
    </source>
</evidence>
<name>A0A9P3Q3J3_9MYCO</name>
<dbReference type="Pfam" id="PF00440">
    <property type="entry name" value="TetR_N"/>
    <property type="match status" value="1"/>
</dbReference>
<evidence type="ECO:0000256" key="1">
    <source>
        <dbReference type="ARBA" id="ARBA00022491"/>
    </source>
</evidence>
<dbReference type="PROSITE" id="PS50977">
    <property type="entry name" value="HTH_TETR_2"/>
    <property type="match status" value="1"/>
</dbReference>
<evidence type="ECO:0000313" key="8">
    <source>
        <dbReference type="EMBL" id="GLD28615.1"/>
    </source>
</evidence>
<dbReference type="InterPro" id="IPR004111">
    <property type="entry name" value="Repressor_TetR_C"/>
</dbReference>
<keyword evidence="2" id="KW-0805">Transcription regulation</keyword>
<dbReference type="GeneID" id="83627125"/>
<dbReference type="AlphaFoldDB" id="A0A9P3Q3J3"/>
<dbReference type="InterPro" id="IPR036271">
    <property type="entry name" value="Tet_transcr_reg_TetR-rel_C_sf"/>
</dbReference>
<proteinExistence type="predicted"/>
<keyword evidence="1" id="KW-0678">Repressor</keyword>
<dbReference type="SUPFAM" id="SSF46689">
    <property type="entry name" value="Homeodomain-like"/>
    <property type="match status" value="1"/>
</dbReference>
<dbReference type="RefSeq" id="WP_238304888.1">
    <property type="nucleotide sequence ID" value="NZ_BRXE01000001.1"/>
</dbReference>
<dbReference type="Proteomes" id="UP001064782">
    <property type="component" value="Unassembled WGS sequence"/>
</dbReference>
<comment type="caution">
    <text evidence="8">The sequence shown here is derived from an EMBL/GenBank/DDBJ whole genome shotgun (WGS) entry which is preliminary data.</text>
</comment>
<dbReference type="Gene3D" id="1.10.357.10">
    <property type="entry name" value="Tetracycline Repressor, domain 2"/>
    <property type="match status" value="1"/>
</dbReference>
<dbReference type="PRINTS" id="PR00400">
    <property type="entry name" value="TETREPRESSOR"/>
</dbReference>
<reference evidence="8" key="1">
    <citation type="submission" date="2022-08" db="EMBL/GenBank/DDBJ databases">
        <title>Mycobacterium kiyosense sp. nov., scotochromogenic slow-glowing species isolated from respiratory specimens.</title>
        <authorList>
            <person name="Fukano H."/>
            <person name="Kazumi Y."/>
            <person name="Sakagami N."/>
            <person name="Ato M."/>
            <person name="Mitarai S."/>
            <person name="Hoshino Y."/>
        </authorList>
    </citation>
    <scope>NUCLEOTIDE SEQUENCE</scope>
    <source>
        <strain evidence="8">1413</strain>
        <strain evidence="7">SRL2020-028</strain>
    </source>
</reference>